<gene>
    <name evidence="1" type="ORF">C3942_18075</name>
</gene>
<comment type="caution">
    <text evidence="1">The sequence shown here is derived from an EMBL/GenBank/DDBJ whole genome shotgun (WGS) entry which is preliminary data.</text>
</comment>
<evidence type="ECO:0000313" key="2">
    <source>
        <dbReference type="Proteomes" id="UP000238220"/>
    </source>
</evidence>
<dbReference type="EMBL" id="PSNW01000012">
    <property type="protein sequence ID" value="PPE72452.1"/>
    <property type="molecule type" value="Genomic_DNA"/>
</dbReference>
<protein>
    <submittedName>
        <fullName evidence="1">Uncharacterized protein</fullName>
    </submittedName>
</protein>
<proteinExistence type="predicted"/>
<dbReference type="OrthoDB" id="7067871at2"/>
<accession>A0A2S5TBY7</accession>
<dbReference type="AlphaFoldDB" id="A0A2S5TBY7"/>
<name>A0A2S5TBY7_9GAMM</name>
<evidence type="ECO:0000313" key="1">
    <source>
        <dbReference type="EMBL" id="PPE72452.1"/>
    </source>
</evidence>
<dbReference type="RefSeq" id="WP_104231768.1">
    <property type="nucleotide sequence ID" value="NZ_PSNW01000012.1"/>
</dbReference>
<keyword evidence="2" id="KW-1185">Reference proteome</keyword>
<dbReference type="Proteomes" id="UP000238220">
    <property type="component" value="Unassembled WGS sequence"/>
</dbReference>
<organism evidence="1 2">
    <name type="scientific">Solimonas fluminis</name>
    <dbReference type="NCBI Taxonomy" id="2086571"/>
    <lineage>
        <taxon>Bacteria</taxon>
        <taxon>Pseudomonadati</taxon>
        <taxon>Pseudomonadota</taxon>
        <taxon>Gammaproteobacteria</taxon>
        <taxon>Nevskiales</taxon>
        <taxon>Nevskiaceae</taxon>
        <taxon>Solimonas</taxon>
    </lineage>
</organism>
<sequence length="115" mass="12946">MPRKSETIVLREGDSATPSAAVLQDETHCMHAHFDADRHCINLDFSSREALRDFALALLQEASFGTSGQMEFYPLRMPGRKEMVVNGVRLTEGSSRLFVFYDERRITAQTRGPAP</sequence>
<reference evidence="1 2" key="1">
    <citation type="submission" date="2018-02" db="EMBL/GenBank/DDBJ databases">
        <title>Genome sequencing of Solimonas sp. HR-BB.</title>
        <authorList>
            <person name="Lee Y."/>
            <person name="Jeon C.O."/>
        </authorList>
    </citation>
    <scope>NUCLEOTIDE SEQUENCE [LARGE SCALE GENOMIC DNA]</scope>
    <source>
        <strain evidence="1 2">HR-BB</strain>
    </source>
</reference>